<evidence type="ECO:0000259" key="7">
    <source>
        <dbReference type="PROSITE" id="PS51000"/>
    </source>
</evidence>
<comment type="function">
    <text evidence="6">Repressor of the lactose catabolism operon. Galactose-6-phosphate is the inducer.</text>
</comment>
<keyword evidence="5" id="KW-0804">Transcription</keyword>
<dbReference type="RefSeq" id="WP_085098688.1">
    <property type="nucleotide sequence ID" value="NZ_AP022603.1"/>
</dbReference>
<evidence type="ECO:0000313" key="8">
    <source>
        <dbReference type="EMBL" id="ORV00034.1"/>
    </source>
</evidence>
<evidence type="ECO:0000256" key="2">
    <source>
        <dbReference type="ARBA" id="ARBA00022491"/>
    </source>
</evidence>
<dbReference type="PROSITE" id="PS00894">
    <property type="entry name" value="HTH_DEOR_1"/>
    <property type="match status" value="1"/>
</dbReference>
<keyword evidence="4" id="KW-0238">DNA-binding</keyword>
<evidence type="ECO:0000256" key="3">
    <source>
        <dbReference type="ARBA" id="ARBA00023015"/>
    </source>
</evidence>
<feature type="domain" description="HTH deoR-type" evidence="7">
    <location>
        <begin position="3"/>
        <end position="58"/>
    </location>
</feature>
<dbReference type="Gene3D" id="3.40.50.1360">
    <property type="match status" value="1"/>
</dbReference>
<evidence type="ECO:0000256" key="4">
    <source>
        <dbReference type="ARBA" id="ARBA00023125"/>
    </source>
</evidence>
<dbReference type="OrthoDB" id="7688673at2"/>
<dbReference type="Gene3D" id="1.10.10.10">
    <property type="entry name" value="Winged helix-like DNA-binding domain superfamily/Winged helix DNA-binding domain"/>
    <property type="match status" value="1"/>
</dbReference>
<dbReference type="InterPro" id="IPR036390">
    <property type="entry name" value="WH_DNA-bd_sf"/>
</dbReference>
<dbReference type="InterPro" id="IPR001034">
    <property type="entry name" value="DeoR_HTH"/>
</dbReference>
<dbReference type="SMART" id="SM00420">
    <property type="entry name" value="HTH_DEOR"/>
    <property type="match status" value="1"/>
</dbReference>
<dbReference type="Proteomes" id="UP000193484">
    <property type="component" value="Unassembled WGS sequence"/>
</dbReference>
<dbReference type="EMBL" id="LQOJ01000050">
    <property type="protein sequence ID" value="ORV00034.1"/>
    <property type="molecule type" value="Genomic_DNA"/>
</dbReference>
<dbReference type="Pfam" id="PF08220">
    <property type="entry name" value="HTH_DeoR"/>
    <property type="match status" value="1"/>
</dbReference>
<gene>
    <name evidence="8" type="ORF">AWC04_15895</name>
</gene>
<keyword evidence="8" id="KW-0808">Transferase</keyword>
<dbReference type="InterPro" id="IPR018356">
    <property type="entry name" value="Tscrpt_reg_HTH_DeoR_CS"/>
</dbReference>
<sequence length="255" mass="26621">MYPEERQQAIASTVLARGRASVTELAEAYAVTTETVRRDLAALERTGVLQRVHGGAVPTRAVRLVEPGVSERESTHAEAKAAIGAAAADFFPPDGGTVLIDAGTTTARVADHIPTDRRLSVVTNSIPVAARLFGLPTVTLHLLGGRVRAQTQAAVGDAAVRMLETLRVDVAFLGANGVTVEHGLSTPDSEEAAVKRAMVRSANYVVAVADSAKLGRESFIGFAPITEIDALVTDRGIADADHRSLTAAGVEVVLA</sequence>
<evidence type="ECO:0000256" key="1">
    <source>
        <dbReference type="ARBA" id="ARBA00021390"/>
    </source>
</evidence>
<evidence type="ECO:0000256" key="5">
    <source>
        <dbReference type="ARBA" id="ARBA00023163"/>
    </source>
</evidence>
<comment type="caution">
    <text evidence="8">The sequence shown here is derived from an EMBL/GenBank/DDBJ whole genome shotgun (WGS) entry which is preliminary data.</text>
</comment>
<accession>A0A1X1R5T3</accession>
<name>A0A1X1R5T3_MYCFA</name>
<evidence type="ECO:0000313" key="9">
    <source>
        <dbReference type="Proteomes" id="UP000193484"/>
    </source>
</evidence>
<proteinExistence type="predicted"/>
<protein>
    <recommendedName>
        <fullName evidence="1">Lactose phosphotransferase system repressor</fullName>
    </recommendedName>
</protein>
<dbReference type="GO" id="GO:0003700">
    <property type="term" value="F:DNA-binding transcription factor activity"/>
    <property type="evidence" value="ECO:0007669"/>
    <property type="project" value="InterPro"/>
</dbReference>
<dbReference type="InterPro" id="IPR037171">
    <property type="entry name" value="NagB/RpiA_transferase-like"/>
</dbReference>
<dbReference type="PRINTS" id="PR00037">
    <property type="entry name" value="HTHLACR"/>
</dbReference>
<dbReference type="GO" id="GO:0016740">
    <property type="term" value="F:transferase activity"/>
    <property type="evidence" value="ECO:0007669"/>
    <property type="project" value="UniProtKB-KW"/>
</dbReference>
<keyword evidence="9" id="KW-1185">Reference proteome</keyword>
<dbReference type="SUPFAM" id="SSF46785">
    <property type="entry name" value="Winged helix' DNA-binding domain"/>
    <property type="match status" value="1"/>
</dbReference>
<reference evidence="8 9" key="1">
    <citation type="submission" date="2016-01" db="EMBL/GenBank/DDBJ databases">
        <title>The new phylogeny of the genus Mycobacterium.</title>
        <authorList>
            <person name="Tarcisio F."/>
            <person name="Conor M."/>
            <person name="Antonella G."/>
            <person name="Elisabetta G."/>
            <person name="Giulia F.S."/>
            <person name="Sara T."/>
            <person name="Anna F."/>
            <person name="Clotilde B."/>
            <person name="Roberto B."/>
            <person name="Veronica D.S."/>
            <person name="Fabio R."/>
            <person name="Monica P."/>
            <person name="Olivier J."/>
            <person name="Enrico T."/>
            <person name="Nicola S."/>
        </authorList>
    </citation>
    <scope>NUCLEOTIDE SEQUENCE [LARGE SCALE GENOMIC DNA]</scope>
    <source>
        <strain evidence="8 9">DSM 44179</strain>
    </source>
</reference>
<evidence type="ECO:0000256" key="6">
    <source>
        <dbReference type="ARBA" id="ARBA00024937"/>
    </source>
</evidence>
<dbReference type="PANTHER" id="PTHR30363:SF4">
    <property type="entry name" value="GLYCEROL-3-PHOSPHATE REGULON REPRESSOR"/>
    <property type="match status" value="1"/>
</dbReference>
<keyword evidence="3" id="KW-0805">Transcription regulation</keyword>
<dbReference type="Pfam" id="PF00455">
    <property type="entry name" value="DeoRC"/>
    <property type="match status" value="1"/>
</dbReference>
<keyword evidence="2" id="KW-0678">Repressor</keyword>
<organism evidence="8 9">
    <name type="scientific">Mycolicibacterium fallax</name>
    <name type="common">Mycobacterium fallax</name>
    <dbReference type="NCBI Taxonomy" id="1793"/>
    <lineage>
        <taxon>Bacteria</taxon>
        <taxon>Bacillati</taxon>
        <taxon>Actinomycetota</taxon>
        <taxon>Actinomycetes</taxon>
        <taxon>Mycobacteriales</taxon>
        <taxon>Mycobacteriaceae</taxon>
        <taxon>Mycolicibacterium</taxon>
    </lineage>
</organism>
<dbReference type="PROSITE" id="PS51000">
    <property type="entry name" value="HTH_DEOR_2"/>
    <property type="match status" value="1"/>
</dbReference>
<dbReference type="InterPro" id="IPR014036">
    <property type="entry name" value="DeoR-like_C"/>
</dbReference>
<dbReference type="SUPFAM" id="SSF100950">
    <property type="entry name" value="NagB/RpiA/CoA transferase-like"/>
    <property type="match status" value="1"/>
</dbReference>
<dbReference type="InterPro" id="IPR050313">
    <property type="entry name" value="Carb_Metab_HTH_regulators"/>
</dbReference>
<dbReference type="InterPro" id="IPR036388">
    <property type="entry name" value="WH-like_DNA-bd_sf"/>
</dbReference>
<dbReference type="GO" id="GO:0003677">
    <property type="term" value="F:DNA binding"/>
    <property type="evidence" value="ECO:0007669"/>
    <property type="project" value="UniProtKB-KW"/>
</dbReference>
<dbReference type="STRING" id="1793.AWC04_15895"/>
<dbReference type="SMART" id="SM01134">
    <property type="entry name" value="DeoRC"/>
    <property type="match status" value="1"/>
</dbReference>
<dbReference type="PANTHER" id="PTHR30363">
    <property type="entry name" value="HTH-TYPE TRANSCRIPTIONAL REGULATOR SRLR-RELATED"/>
    <property type="match status" value="1"/>
</dbReference>
<dbReference type="AlphaFoldDB" id="A0A1X1R5T3"/>